<keyword evidence="2" id="KW-0472">Membrane</keyword>
<feature type="transmembrane region" description="Helical" evidence="2">
    <location>
        <begin position="320"/>
        <end position="343"/>
    </location>
</feature>
<feature type="transmembrane region" description="Helical" evidence="2">
    <location>
        <begin position="144"/>
        <end position="166"/>
    </location>
</feature>
<protein>
    <submittedName>
        <fullName evidence="3">Uncharacterized protein</fullName>
    </submittedName>
</protein>
<comment type="caution">
    <text evidence="3">The sequence shown here is derived from an EMBL/GenBank/DDBJ whole genome shotgun (WGS) entry which is preliminary data.</text>
</comment>
<name>A0ABR4BT37_9HELO</name>
<keyword evidence="2" id="KW-0812">Transmembrane</keyword>
<keyword evidence="2" id="KW-1133">Transmembrane helix</keyword>
<feature type="transmembrane region" description="Helical" evidence="2">
    <location>
        <begin position="27"/>
        <end position="50"/>
    </location>
</feature>
<feature type="region of interest" description="Disordered" evidence="1">
    <location>
        <begin position="71"/>
        <end position="93"/>
    </location>
</feature>
<dbReference type="Proteomes" id="UP001595075">
    <property type="component" value="Unassembled WGS sequence"/>
</dbReference>
<evidence type="ECO:0000256" key="2">
    <source>
        <dbReference type="SAM" id="Phobius"/>
    </source>
</evidence>
<sequence length="362" mass="39859">MQLAGTLVRRGLEASKEHGDKINIPTWGAVMLISTVVVYMFAMFTIEYTFGRVIPTLVMIESPQDSISFEPLPTEDTDSTINKDPEQPPKPELITSSFRRTLRHLGGFSSRFRGLGIFIVNALAIQWIAGMLSVLPIINVLPGAFANLVAVVVCAQLSLTWTHIVISQPSPKTWFRRLAPMKMWKKVAVPTAIFALAEQIAVYVPIYMSIFAGLGDKDARQIADLTPGQKAAMTLKAFGILAFGLVLTFLIVIPANVTLTRVQASLLVDTEETIVPFDRSFGGKVVPEIVGGSGMIGMLDAWKTFDWAARMRLIKTYLKVLGMQMAVSFLFTMFLVSQLFIIAGSDWSKLVPEDGDQNKLSL</sequence>
<feature type="transmembrane region" description="Helical" evidence="2">
    <location>
        <begin position="187"/>
        <end position="211"/>
    </location>
</feature>
<feature type="transmembrane region" description="Helical" evidence="2">
    <location>
        <begin position="231"/>
        <end position="253"/>
    </location>
</feature>
<evidence type="ECO:0000256" key="1">
    <source>
        <dbReference type="SAM" id="MobiDB-lite"/>
    </source>
</evidence>
<organism evidence="3 4">
    <name type="scientific">Oculimacula yallundae</name>
    <dbReference type="NCBI Taxonomy" id="86028"/>
    <lineage>
        <taxon>Eukaryota</taxon>
        <taxon>Fungi</taxon>
        <taxon>Dikarya</taxon>
        <taxon>Ascomycota</taxon>
        <taxon>Pezizomycotina</taxon>
        <taxon>Leotiomycetes</taxon>
        <taxon>Helotiales</taxon>
        <taxon>Ploettnerulaceae</taxon>
        <taxon>Oculimacula</taxon>
    </lineage>
</organism>
<feature type="transmembrane region" description="Helical" evidence="2">
    <location>
        <begin position="115"/>
        <end position="138"/>
    </location>
</feature>
<evidence type="ECO:0000313" key="3">
    <source>
        <dbReference type="EMBL" id="KAL2060805.1"/>
    </source>
</evidence>
<proteinExistence type="predicted"/>
<dbReference type="EMBL" id="JAZHXI010000020">
    <property type="protein sequence ID" value="KAL2060805.1"/>
    <property type="molecule type" value="Genomic_DNA"/>
</dbReference>
<accession>A0ABR4BT37</accession>
<keyword evidence="4" id="KW-1185">Reference proteome</keyword>
<reference evidence="3 4" key="1">
    <citation type="journal article" date="2024" name="Commun. Biol.">
        <title>Comparative genomic analysis of thermophilic fungi reveals convergent evolutionary adaptations and gene losses.</title>
        <authorList>
            <person name="Steindorff A.S."/>
            <person name="Aguilar-Pontes M.V."/>
            <person name="Robinson A.J."/>
            <person name="Andreopoulos B."/>
            <person name="LaButti K."/>
            <person name="Kuo A."/>
            <person name="Mondo S."/>
            <person name="Riley R."/>
            <person name="Otillar R."/>
            <person name="Haridas S."/>
            <person name="Lipzen A."/>
            <person name="Grimwood J."/>
            <person name="Schmutz J."/>
            <person name="Clum A."/>
            <person name="Reid I.D."/>
            <person name="Moisan M.C."/>
            <person name="Butler G."/>
            <person name="Nguyen T.T.M."/>
            <person name="Dewar K."/>
            <person name="Conant G."/>
            <person name="Drula E."/>
            <person name="Henrissat B."/>
            <person name="Hansel C."/>
            <person name="Singer S."/>
            <person name="Hutchinson M.I."/>
            <person name="de Vries R.P."/>
            <person name="Natvig D.O."/>
            <person name="Powell A.J."/>
            <person name="Tsang A."/>
            <person name="Grigoriev I.V."/>
        </authorList>
    </citation>
    <scope>NUCLEOTIDE SEQUENCE [LARGE SCALE GENOMIC DNA]</scope>
    <source>
        <strain evidence="3 4">CBS 494.80</strain>
    </source>
</reference>
<evidence type="ECO:0000313" key="4">
    <source>
        <dbReference type="Proteomes" id="UP001595075"/>
    </source>
</evidence>
<gene>
    <name evidence="3" type="ORF">VTL71DRAFT_8857</name>
</gene>